<dbReference type="Pfam" id="PF00098">
    <property type="entry name" value="zf-CCHC"/>
    <property type="match status" value="1"/>
</dbReference>
<dbReference type="InterPro" id="IPR001878">
    <property type="entry name" value="Znf_CCHC"/>
</dbReference>
<dbReference type="SUPFAM" id="SSF53098">
    <property type="entry name" value="Ribonuclease H-like"/>
    <property type="match status" value="2"/>
</dbReference>
<dbReference type="Pfam" id="PF13976">
    <property type="entry name" value="gag_pre-integrs"/>
    <property type="match status" value="1"/>
</dbReference>
<dbReference type="GO" id="GO:0003676">
    <property type="term" value="F:nucleic acid binding"/>
    <property type="evidence" value="ECO:0007669"/>
    <property type="project" value="InterPro"/>
</dbReference>
<sequence>MAKLSAAKVIKLAETTTYDASTSTTIIPGHVTIEEKAKKNNDVKARSMLLMALPNEHLMTFNQYKDDKTLFAAIETRFGGNEATKKTQKTLLKQQYEKFSATSTKSLDLIFNMLQKLVSQLAVLGVFFSQEDLNLKFVRSLPSEWNTHVKTKKKITINGSDTASYDKSKLECFNYHNLGNFIKECLVPRNQENRTMNQEITRRTVNVKDISSKEMVAIDGASFYWSYIANDEAPTNMVFIALSGSEQNQGDVNDALRYKKKVVVVTSDPLALVAKKLKKVKKKDDEKKRDISKVKCYNCKKEGHFSKDCKKAKVKAYNYYKTKMLLDKKESDEQVLLAEDQAWMESSNDSNQEINANMVFMAQIKKVILDSDENSSSTEETIAELLEMNNNVLRLQEKVLEKETKYSKLEGCVSNKDVEIEKCLERLNECENKLHKIKQTNQTIHMIIHSKDTLYNGRKGIGFENLSYFEKEKVLRPSLYDEKVTGLGYTPIFLIHSDEALEIEKFKRAIENKIEFAYDYRNLNEKINFLDDYFQEIINLDFEKIDSLFQQTSSLKPYVSTVILEKIIIDLEDEVMSLLEKEKANLKTIESLKSKGFESSENAISELENESENDCQVVEKECDQMENSKVIAPGMFKLSVSQSVLPISMSKTSCDYKNVENKSKRKRHLDTFSSVTRPKQSSVIWKKKGSSNTSNVDLSSIVQICLWIIDSGCSKHMTGNHVLLTNFVEKFLGTVRFGNNDFAVIAGYEDVVIGSMKKKKVYYSTCFVRYEDGVDLLTGDRSSNLYTIALNEVVSNSLTCLLERASSLQSWLWHQRLSHINFTTINNLVKNNLVQGLPKTKFEKDFLCSACEQGKIHRKHHKSKTTFASNKPLYLLHMDLCGLVHVESINGKRYVLVVVDDYSRYTWRVRTDNGTEFKNKTLTKFFDDVGITQQFSAARTLQQNGLVERRNRTLVEAARTMLTFANLPLFHWAEAIATACFIQNRSIIHKHFDKTPYELMNKRKPNIKFFCLFGCRCYLLNDYEGVGKLKAKGNIGVFVGCSKESVAFRIYNKRSRKIHERVNVNFDEISEMDSKQFGLEPGLSNLDETGKFSDPSVSQVSESSKKDLEDLFYNFYDEYFFSSKIMKSSIMNAKTSNVKIPSHEEEVFYESSESFQKESSLSSLNDDVQKSLKEVGVPLSNTQSILNNMIPNVDEASTSHIVFNERLEDAYFDASTSFHDPSNVHTFYQPYPHEKRWTKDHPLHKIIGDPKSCVRTRGFVSKQYPDHVYALDKALYGLKQTPWAWYDILSQFLIDSGFQKVPTPMVKQAKLKLDLVGKPVDHTDYRSMIGSLMYVTSSRPDIMFTTRMCARYQANPNEHHVLAVKRIFRYLKGTINLGLWYPKDSGFDLTAYSDADYAGCHLDQKTFILKELYWRMLMELQELSVQSYRVKPIEVVTQKSSVKISAPVKENNGAPHIKDWESDKKDEVESPPEANKGKVVKASACLVWRPIKLDRASIVLKKQNISYLTDFNKFDGGYVAFGGGAKGGKITDKRKIKTGKIDFKDMYFINELQFNLFSVSHMCDKKNSVLFSNIECFVLSPDFKLADESHVLLKVPKKNNMYNVDMKNIIPRRDLNCLGKQYKVSFKSNIQNSIYQPLFMLNMDLFSPTSMSSIMHKKYYLVIIDDFSRFTWVFFLATKDETSRILKSFIIEIENLVDKKVKLIRCDNGKELKNRVMNDFYEEKSIKMEYSVARTPSQNGVAERRNKTLIETPYELFRGRTHALSFMRPVRCHVTILNTLDHLGKFDGKSDEGFFVGYSTNSKAFRVYNTRTRKVEENLHIKFLENKPLITGDGRKWLFDIDTLIELMNYVPSIAGTTSNDFVGKGASFDAGQSSMETRPSQGYILMPLWNDGSVFDSSSKALDGDNQDNDVPNTKSEIDNQERPNVEHSTKDINNVGPSINTASLSFNIASLTVNIVRLSDDFFGADNDIKNHSLDNVIGDIQSGVQTRRMIVTTNEQGFICAIYEEKTHEDLHTCLFACFLSQEEPKRITNALKDLAWVEAMQEKLMQFILQKVWTLVDLPRGKRAIGTKWVFRKKKDEKGIVIRNKAKLVAQGCTQEEGIDYDEVFTPMAIIKAIRLFLAYASFMGFLVYQMDVKSAFLYGRIKEEVYVCQPPGFEDPGYPDKVYKVEKALYGLHQAPRSWYETLAKYLLDNGFHRGKIDQTLFIKRQKEDILLVQLHVDGIIFGSTKKDLCTKFEDDVKPPSTLMDKEKSLLKDSKGEDVDVHLYMSMIRSLMYLTSSKPHIMFDVYSNYDGASIDRKSTSGGCQFLGCRLISWQYKKQTVVATYITEAECVAPASCCGLVLWIQNQLLDYRISTVSC</sequence>
<name>A0A6L2LR37_TANCI</name>
<dbReference type="EMBL" id="BKCJ010004761">
    <property type="protein sequence ID" value="GEU62942.1"/>
    <property type="molecule type" value="Genomic_DNA"/>
</dbReference>
<dbReference type="InterPro" id="IPR036397">
    <property type="entry name" value="RNaseH_sf"/>
</dbReference>
<evidence type="ECO:0000313" key="10">
    <source>
        <dbReference type="EMBL" id="GEU62942.1"/>
    </source>
</evidence>
<feature type="domain" description="CCHC-type" evidence="8">
    <location>
        <begin position="295"/>
        <end position="311"/>
    </location>
</feature>
<keyword evidence="3" id="KW-0064">Aspartyl protease</keyword>
<evidence type="ECO:0008006" key="11">
    <source>
        <dbReference type="Google" id="ProtNLM"/>
    </source>
</evidence>
<dbReference type="InterPro" id="IPR013103">
    <property type="entry name" value="RVT_2"/>
</dbReference>
<dbReference type="Pfam" id="PF14223">
    <property type="entry name" value="Retrotran_gag_2"/>
    <property type="match status" value="1"/>
</dbReference>
<feature type="domain" description="Integrase catalytic" evidence="9">
    <location>
        <begin position="834"/>
        <end position="1004"/>
    </location>
</feature>
<evidence type="ECO:0000256" key="3">
    <source>
        <dbReference type="ARBA" id="ARBA00022750"/>
    </source>
</evidence>
<dbReference type="SUPFAM" id="SSF57756">
    <property type="entry name" value="Retrovirus zinc finger-like domains"/>
    <property type="match status" value="1"/>
</dbReference>
<keyword evidence="2" id="KW-0479">Metal-binding</keyword>
<evidence type="ECO:0000259" key="9">
    <source>
        <dbReference type="PROSITE" id="PS50994"/>
    </source>
</evidence>
<accession>A0A6L2LR37</accession>
<dbReference type="PANTHER" id="PTHR42648:SF32">
    <property type="entry name" value="RIBONUCLEASE H-LIKE DOMAIN, GAG-PRE-INTEGRASE DOMAIN PROTEIN-RELATED"/>
    <property type="match status" value="1"/>
</dbReference>
<keyword evidence="5" id="KW-0862">Zinc</keyword>
<keyword evidence="6" id="KW-0175">Coiled coil</keyword>
<dbReference type="GO" id="GO:0015074">
    <property type="term" value="P:DNA integration"/>
    <property type="evidence" value="ECO:0007669"/>
    <property type="project" value="InterPro"/>
</dbReference>
<dbReference type="SUPFAM" id="SSF56672">
    <property type="entry name" value="DNA/RNA polymerases"/>
    <property type="match status" value="1"/>
</dbReference>
<dbReference type="InterPro" id="IPR012337">
    <property type="entry name" value="RNaseH-like_sf"/>
</dbReference>
<evidence type="ECO:0000256" key="2">
    <source>
        <dbReference type="ARBA" id="ARBA00022723"/>
    </source>
</evidence>
<evidence type="ECO:0000259" key="8">
    <source>
        <dbReference type="PROSITE" id="PS50158"/>
    </source>
</evidence>
<dbReference type="Pfam" id="PF22936">
    <property type="entry name" value="Pol_BBD"/>
    <property type="match status" value="1"/>
</dbReference>
<feature type="region of interest" description="Disordered" evidence="7">
    <location>
        <begin position="1900"/>
        <end position="1936"/>
    </location>
</feature>
<feature type="coiled-coil region" evidence="6">
    <location>
        <begin position="378"/>
        <end position="440"/>
    </location>
</feature>
<evidence type="ECO:0000256" key="4">
    <source>
        <dbReference type="ARBA" id="ARBA00022801"/>
    </source>
</evidence>
<dbReference type="GO" id="GO:0006508">
    <property type="term" value="P:proteolysis"/>
    <property type="evidence" value="ECO:0007669"/>
    <property type="project" value="UniProtKB-KW"/>
</dbReference>
<dbReference type="SMART" id="SM00343">
    <property type="entry name" value="ZnF_C2HC"/>
    <property type="match status" value="1"/>
</dbReference>
<dbReference type="GO" id="GO:0004190">
    <property type="term" value="F:aspartic-type endopeptidase activity"/>
    <property type="evidence" value="ECO:0007669"/>
    <property type="project" value="UniProtKB-KW"/>
</dbReference>
<dbReference type="Pfam" id="PF07727">
    <property type="entry name" value="RVT_2"/>
    <property type="match status" value="2"/>
</dbReference>
<dbReference type="InterPro" id="IPR054722">
    <property type="entry name" value="PolX-like_BBD"/>
</dbReference>
<dbReference type="PROSITE" id="PS50994">
    <property type="entry name" value="INTEGRASE"/>
    <property type="match status" value="2"/>
</dbReference>
<evidence type="ECO:0000256" key="7">
    <source>
        <dbReference type="SAM" id="MobiDB-lite"/>
    </source>
</evidence>
<reference evidence="10" key="1">
    <citation type="journal article" date="2019" name="Sci. Rep.">
        <title>Draft genome of Tanacetum cinerariifolium, the natural source of mosquito coil.</title>
        <authorList>
            <person name="Yamashiro T."/>
            <person name="Shiraishi A."/>
            <person name="Satake H."/>
            <person name="Nakayama K."/>
        </authorList>
    </citation>
    <scope>NUCLEOTIDE SEQUENCE</scope>
</reference>
<proteinExistence type="predicted"/>
<feature type="compositionally biased region" description="Basic and acidic residues" evidence="7">
    <location>
        <begin position="1917"/>
        <end position="1932"/>
    </location>
</feature>
<feature type="domain" description="Integrase catalytic" evidence="9">
    <location>
        <begin position="1633"/>
        <end position="1799"/>
    </location>
</feature>
<feature type="compositionally biased region" description="Basic and acidic residues" evidence="7">
    <location>
        <begin position="1456"/>
        <end position="1468"/>
    </location>
</feature>
<dbReference type="InterPro" id="IPR036875">
    <property type="entry name" value="Znf_CCHC_sf"/>
</dbReference>
<dbReference type="InterPro" id="IPR001584">
    <property type="entry name" value="Integrase_cat-core"/>
</dbReference>
<evidence type="ECO:0000256" key="6">
    <source>
        <dbReference type="SAM" id="Coils"/>
    </source>
</evidence>
<dbReference type="PANTHER" id="PTHR42648">
    <property type="entry name" value="TRANSPOSASE, PUTATIVE-RELATED"/>
    <property type="match status" value="1"/>
</dbReference>
<evidence type="ECO:0000256" key="1">
    <source>
        <dbReference type="ARBA" id="ARBA00022670"/>
    </source>
</evidence>
<dbReference type="PROSITE" id="PS50158">
    <property type="entry name" value="ZF_CCHC"/>
    <property type="match status" value="1"/>
</dbReference>
<dbReference type="Pfam" id="PF00665">
    <property type="entry name" value="rve"/>
    <property type="match status" value="1"/>
</dbReference>
<feature type="region of interest" description="Disordered" evidence="7">
    <location>
        <begin position="1448"/>
        <end position="1475"/>
    </location>
</feature>
<dbReference type="InterPro" id="IPR039537">
    <property type="entry name" value="Retrotran_Ty1/copia-like"/>
</dbReference>
<keyword evidence="5" id="KW-0863">Zinc-finger</keyword>
<keyword evidence="1" id="KW-0645">Protease</keyword>
<gene>
    <name evidence="10" type="ORF">Tci_034920</name>
</gene>
<keyword evidence="4" id="KW-0378">Hydrolase</keyword>
<organism evidence="10">
    <name type="scientific">Tanacetum cinerariifolium</name>
    <name type="common">Dalmatian daisy</name>
    <name type="synonym">Chrysanthemum cinerariifolium</name>
    <dbReference type="NCBI Taxonomy" id="118510"/>
    <lineage>
        <taxon>Eukaryota</taxon>
        <taxon>Viridiplantae</taxon>
        <taxon>Streptophyta</taxon>
        <taxon>Embryophyta</taxon>
        <taxon>Tracheophyta</taxon>
        <taxon>Spermatophyta</taxon>
        <taxon>Magnoliopsida</taxon>
        <taxon>eudicotyledons</taxon>
        <taxon>Gunneridae</taxon>
        <taxon>Pentapetalae</taxon>
        <taxon>asterids</taxon>
        <taxon>campanulids</taxon>
        <taxon>Asterales</taxon>
        <taxon>Asteraceae</taxon>
        <taxon>Asteroideae</taxon>
        <taxon>Anthemideae</taxon>
        <taxon>Anthemidinae</taxon>
        <taxon>Tanacetum</taxon>
    </lineage>
</organism>
<dbReference type="Gene3D" id="3.30.420.10">
    <property type="entry name" value="Ribonuclease H-like superfamily/Ribonuclease H"/>
    <property type="match status" value="2"/>
</dbReference>
<dbReference type="Pfam" id="PF25597">
    <property type="entry name" value="SH3_retrovirus"/>
    <property type="match status" value="2"/>
</dbReference>
<protein>
    <recommendedName>
        <fullName evidence="11">Retrovirus-related Pol polyprotein from transposon TNT 1-94</fullName>
    </recommendedName>
</protein>
<evidence type="ECO:0000256" key="5">
    <source>
        <dbReference type="PROSITE-ProRule" id="PRU00047"/>
    </source>
</evidence>
<dbReference type="GO" id="GO:0008270">
    <property type="term" value="F:zinc ion binding"/>
    <property type="evidence" value="ECO:0007669"/>
    <property type="project" value="UniProtKB-KW"/>
</dbReference>
<dbReference type="InterPro" id="IPR043502">
    <property type="entry name" value="DNA/RNA_pol_sf"/>
</dbReference>
<dbReference type="Gene3D" id="4.10.60.10">
    <property type="entry name" value="Zinc finger, CCHC-type"/>
    <property type="match status" value="1"/>
</dbReference>
<dbReference type="InterPro" id="IPR025724">
    <property type="entry name" value="GAG-pre-integrase_dom"/>
</dbReference>
<comment type="caution">
    <text evidence="10">The sequence shown here is derived from an EMBL/GenBank/DDBJ whole genome shotgun (WGS) entry which is preliminary data.</text>
</comment>
<dbReference type="InterPro" id="IPR057670">
    <property type="entry name" value="SH3_retrovirus"/>
</dbReference>